<dbReference type="PRINTS" id="PR01950">
    <property type="entry name" value="LANCSUPER"/>
</dbReference>
<dbReference type="InterPro" id="IPR025410">
    <property type="entry name" value="Lant_dehyd"/>
</dbReference>
<dbReference type="EMBL" id="LR134479">
    <property type="protein sequence ID" value="VEI22205.1"/>
    <property type="molecule type" value="Genomic_DNA"/>
</dbReference>
<accession>A0A7Z9D5T3</accession>
<name>A0A7Z9D5T3_9MICC</name>
<dbReference type="RefSeq" id="WP_126499524.1">
    <property type="nucleotide sequence ID" value="NZ_LR134479.1"/>
</dbReference>
<evidence type="ECO:0000256" key="1">
    <source>
        <dbReference type="PIRSR" id="PIRSR607822-1"/>
    </source>
</evidence>
<evidence type="ECO:0000313" key="3">
    <source>
        <dbReference type="EMBL" id="VEI22205.1"/>
    </source>
</evidence>
<sequence length="1019" mass="111939">MLIRELLPELDEEQFQRLASYVSSTSLLERIGTTASEAPDSDFIVRLSAPVSSALGPTAEPSMFHALIAQLAENERGNVEHAITSSGYAVTSQIPRLTNQFLDNLTARLNNFYLRPLVAHIKKASAQGLLQADTPEGRYEDYCRRWHEELSDDFHASYPLLNRIHQVTVQQFHAMIAEIFERVRTHENDIRELLNTTDAAPLQLESFGLPRTRYGGGRAGCLLKFTQGTVVYKSRNVEGERAFWQIVQDLTQQGAPTMRAARVVQGEGYGFMEFIKAEEVDFSGEDFLEASGRLAGLLYALQGKDMHAKNLIPLATGPVPIDLETVLHPIYILADDTPQPPEGSAHLRKLRGISNSAFLPTRITRRDASLGYRDVGFLHGEQGNDPFNEVIVERPFRDDAAARMNREPAPAPEENQEAASMVALVGDESSVEVLEERRLYEAARARAFARGFTQMHQWICEHREAMLEAVRANFTGLMLRALLQSTRFYTQILKMLSSPEALASQEVFATVGLRAATLSHNRPLDMVAAEAEALWRFDVPFFMHQTDGSDIVSFEGKPVGLSIKGSALEETLRHIAALDENDLEEQLQQIWAAFISPYPANTLANSPAELLSAGEDEQHEQELCAAIADQLTGTLRLGGSEQDSRTWLAPNPGLWQQHIGAWQTTVLGIDLYTGSVGPAMALAQAAHTLGNAEYAQAAHRVLDPIAQDVFDKRLFSIPPETCDGVSGGEAGIALSLASAAEYLDDPRLKEAAIMLGDRVAARMEQVEHPMPGYLDNQVGAATLLLGYNLATNRAALLEVLEKHALDIVAGRVEENWWNVSGFAYGVSGSIFALARWGQEMPTPGRAQHAVKILLQRLNSFRYPEGWRAQLSERSGTGDAHTGGTWCSGSAGIALALAAVHVWMPEFSPRTELDRAVQYAFRTGTRSNLTLCHGDLGTLEVLNWIIARVPDVPGAEDIRAAVKNGYGPSVIRATLDDKSSRYSLTPSLLVGTSGVLSWLAHRLGGGRLYTPVIPDVSEDR</sequence>
<dbReference type="Pfam" id="PF13575">
    <property type="entry name" value="DUF4135"/>
    <property type="match status" value="1"/>
</dbReference>
<gene>
    <name evidence="3" type="ORF">NCTC10207_00274</name>
</gene>
<dbReference type="GO" id="GO:0046872">
    <property type="term" value="F:metal ion binding"/>
    <property type="evidence" value="ECO:0007669"/>
    <property type="project" value="UniProtKB-KW"/>
</dbReference>
<keyword evidence="1" id="KW-0862">Zinc</keyword>
<reference evidence="3 4" key="1">
    <citation type="submission" date="2018-12" db="EMBL/GenBank/DDBJ databases">
        <authorList>
            <consortium name="Pathogen Informatics"/>
        </authorList>
    </citation>
    <scope>NUCLEOTIDE SEQUENCE [LARGE SCALE GENOMIC DNA]</scope>
    <source>
        <strain evidence="3 4">NCTC10207</strain>
    </source>
</reference>
<feature type="domain" description="Lantibiotic biosynthesis protein dehydration" evidence="2">
    <location>
        <begin position="158"/>
        <end position="543"/>
    </location>
</feature>
<dbReference type="Pfam" id="PF05147">
    <property type="entry name" value="LANC_like"/>
    <property type="match status" value="1"/>
</dbReference>
<dbReference type="SUPFAM" id="SSF158745">
    <property type="entry name" value="LanC-like"/>
    <property type="match status" value="1"/>
</dbReference>
<protein>
    <submittedName>
        <fullName evidence="3">Lantibiotic modifying enzyme</fullName>
    </submittedName>
</protein>
<organism evidence="3 4">
    <name type="scientific">Rothia aeria</name>
    <dbReference type="NCBI Taxonomy" id="172042"/>
    <lineage>
        <taxon>Bacteria</taxon>
        <taxon>Bacillati</taxon>
        <taxon>Actinomycetota</taxon>
        <taxon>Actinomycetes</taxon>
        <taxon>Micrococcales</taxon>
        <taxon>Micrococcaceae</taxon>
        <taxon>Rothia</taxon>
    </lineage>
</organism>
<dbReference type="GO" id="GO:0031179">
    <property type="term" value="P:peptide modification"/>
    <property type="evidence" value="ECO:0007669"/>
    <property type="project" value="InterPro"/>
</dbReference>
<dbReference type="InterPro" id="IPR017146">
    <property type="entry name" value="Lanti_2_LanM"/>
</dbReference>
<keyword evidence="1" id="KW-0479">Metal-binding</keyword>
<feature type="binding site" evidence="1">
    <location>
        <position position="932"/>
    </location>
    <ligand>
        <name>Zn(2+)</name>
        <dbReference type="ChEBI" id="CHEBI:29105"/>
    </ligand>
</feature>
<dbReference type="SMART" id="SM01260">
    <property type="entry name" value="LANC_like"/>
    <property type="match status" value="1"/>
</dbReference>
<feature type="binding site" evidence="1">
    <location>
        <position position="931"/>
    </location>
    <ligand>
        <name>Zn(2+)</name>
        <dbReference type="ChEBI" id="CHEBI:29105"/>
    </ligand>
</feature>
<dbReference type="Proteomes" id="UP000282386">
    <property type="component" value="Chromosome"/>
</dbReference>
<dbReference type="InterPro" id="IPR007822">
    <property type="entry name" value="LANC-like"/>
</dbReference>
<dbReference type="NCBIfam" id="TIGR03897">
    <property type="entry name" value="lanti_2_LanM"/>
    <property type="match status" value="1"/>
</dbReference>
<feature type="binding site" evidence="1">
    <location>
        <position position="886"/>
    </location>
    <ligand>
        <name>Zn(2+)</name>
        <dbReference type="ChEBI" id="CHEBI:29105"/>
    </ligand>
</feature>
<dbReference type="AlphaFoldDB" id="A0A7Z9D5T3"/>
<proteinExistence type="predicted"/>
<evidence type="ECO:0000313" key="4">
    <source>
        <dbReference type="Proteomes" id="UP000282386"/>
    </source>
</evidence>
<dbReference type="Gene3D" id="1.50.10.20">
    <property type="match status" value="1"/>
</dbReference>
<evidence type="ECO:0000259" key="2">
    <source>
        <dbReference type="Pfam" id="PF13575"/>
    </source>
</evidence>